<dbReference type="RefSeq" id="WP_248343774.1">
    <property type="nucleotide sequence ID" value="NZ_AP025592.1"/>
</dbReference>
<dbReference type="NCBIfam" id="TIGR02622">
    <property type="entry name" value="CDP_4_6_dhtase"/>
    <property type="match status" value="1"/>
</dbReference>
<dbReference type="InterPro" id="IPR036291">
    <property type="entry name" value="NAD(P)-bd_dom_sf"/>
</dbReference>
<dbReference type="SUPFAM" id="SSF51735">
    <property type="entry name" value="NAD(P)-binding Rossmann-fold domains"/>
    <property type="match status" value="1"/>
</dbReference>
<dbReference type="Gene3D" id="3.90.25.10">
    <property type="entry name" value="UDP-galactose 4-epimerase, domain 1"/>
    <property type="match status" value="1"/>
</dbReference>
<dbReference type="Gene3D" id="3.40.50.720">
    <property type="entry name" value="NAD(P)-binding Rossmann-like Domain"/>
    <property type="match status" value="1"/>
</dbReference>
<dbReference type="InterPro" id="IPR016040">
    <property type="entry name" value="NAD(P)-bd_dom"/>
</dbReference>
<dbReference type="Pfam" id="PF16363">
    <property type="entry name" value="GDP_Man_Dehyd"/>
    <property type="match status" value="1"/>
</dbReference>
<accession>A0ABN6N2J8</accession>
<dbReference type="EMBL" id="AP025592">
    <property type="protein sequence ID" value="BDG07171.1"/>
    <property type="molecule type" value="Genomic_DNA"/>
</dbReference>
<evidence type="ECO:0000259" key="1">
    <source>
        <dbReference type="Pfam" id="PF16363"/>
    </source>
</evidence>
<proteinExistence type="predicted"/>
<protein>
    <submittedName>
        <fullName evidence="2">CDP-glucose 4,6-dehydratase</fullName>
    </submittedName>
</protein>
<evidence type="ECO:0000313" key="2">
    <source>
        <dbReference type="EMBL" id="BDG07171.1"/>
    </source>
</evidence>
<keyword evidence="3" id="KW-1185">Reference proteome</keyword>
<dbReference type="InterPro" id="IPR013445">
    <property type="entry name" value="CDP_4_6_deHydtase"/>
</dbReference>
<dbReference type="PANTHER" id="PTHR43000">
    <property type="entry name" value="DTDP-D-GLUCOSE 4,6-DEHYDRATASE-RELATED"/>
    <property type="match status" value="1"/>
</dbReference>
<feature type="domain" description="NAD(P)-binding" evidence="1">
    <location>
        <begin position="16"/>
        <end position="182"/>
    </location>
</feature>
<reference evidence="3" key="1">
    <citation type="journal article" date="2022" name="Int. J. Syst. Evol. Microbiol.">
        <title>Anaeromyxobacter oryzae sp. nov., Anaeromyxobacter diazotrophicus sp. nov. and Anaeromyxobacter paludicola sp. nov., isolated from paddy soils.</title>
        <authorList>
            <person name="Itoh H."/>
            <person name="Xu Z."/>
            <person name="Mise K."/>
            <person name="Masuda Y."/>
            <person name="Ushijima N."/>
            <person name="Hayakawa C."/>
            <person name="Shiratori Y."/>
            <person name="Senoo K."/>
        </authorList>
    </citation>
    <scope>NUCLEOTIDE SEQUENCE [LARGE SCALE GENOMIC DNA]</scope>
    <source>
        <strain evidence="3">Red630</strain>
    </source>
</reference>
<name>A0ABN6N2J8_9BACT</name>
<evidence type="ECO:0000313" key="3">
    <source>
        <dbReference type="Proteomes" id="UP001162734"/>
    </source>
</evidence>
<organism evidence="2 3">
    <name type="scientific">Anaeromyxobacter paludicola</name>
    <dbReference type="NCBI Taxonomy" id="2918171"/>
    <lineage>
        <taxon>Bacteria</taxon>
        <taxon>Pseudomonadati</taxon>
        <taxon>Myxococcota</taxon>
        <taxon>Myxococcia</taxon>
        <taxon>Myxococcales</taxon>
        <taxon>Cystobacterineae</taxon>
        <taxon>Anaeromyxobacteraceae</taxon>
        <taxon>Anaeromyxobacter</taxon>
    </lineage>
</organism>
<gene>
    <name evidence="2" type="primary">rfbG</name>
    <name evidence="2" type="ORF">AMPC_02840</name>
</gene>
<sequence length="365" mass="39540">MTFDDLRQAYAGKRVLLTGHTGFKGGWLALWLESLGARVTGFALPPPTSPSFFEDCGVAQLCEHVLGDLRDPAAVREVVRRSRPEVVFHLAAQPLVRLSYESPVETFETNVMGTAHLLEALRLEQRPAAVVVVTSDKCYENREWAYGYREEDALGGHDPYSASKGAAEIVAASYRRSFFAPARLAEHGVALATARAGNVIGGGDWAADRIVPDAARALAAGVPIPVRNPASVRPWQHVLEPLGGYLLLGARLLGAPDEAARCCGPWNFGPAPESARPVRDVVEAAVRAWGSGSWQATPQVGAPHEAGLLRLAIEKAVSQLAWRPRWELEEAVGRTFAWYRARHEGAGPAAMRDLSLRQIGEYLSA</sequence>
<dbReference type="Proteomes" id="UP001162734">
    <property type="component" value="Chromosome"/>
</dbReference>